<keyword evidence="9" id="KW-1015">Disulfide bond</keyword>
<dbReference type="Gene3D" id="2.60.40.10">
    <property type="entry name" value="Immunoglobulins"/>
    <property type="match status" value="1"/>
</dbReference>
<dbReference type="SUPFAM" id="SSF54452">
    <property type="entry name" value="MHC antigen-recognition domain"/>
    <property type="match status" value="1"/>
</dbReference>
<evidence type="ECO:0000256" key="5">
    <source>
        <dbReference type="ARBA" id="ARBA00022859"/>
    </source>
</evidence>
<dbReference type="GO" id="GO:0019886">
    <property type="term" value="P:antigen processing and presentation of exogenous peptide antigen via MHC class II"/>
    <property type="evidence" value="ECO:0000318"/>
    <property type="project" value="GO_Central"/>
</dbReference>
<dbReference type="GO" id="GO:0050870">
    <property type="term" value="P:positive regulation of T cell activation"/>
    <property type="evidence" value="ECO:0000318"/>
    <property type="project" value="GO_Central"/>
</dbReference>
<dbReference type="PANTHER" id="PTHR19944:SF86">
    <property type="entry name" value="HLA CLASS II HISTOCOMPATIBILITY ANTIGEN, DR ALPHA CHAIN"/>
    <property type="match status" value="1"/>
</dbReference>
<dbReference type="GO" id="GO:0002250">
    <property type="term" value="P:adaptive immune response"/>
    <property type="evidence" value="ECO:0007669"/>
    <property type="project" value="UniProtKB-KW"/>
</dbReference>
<dbReference type="GeneTree" id="ENSGT00940000160997"/>
<dbReference type="InterPro" id="IPR013783">
    <property type="entry name" value="Ig-like_fold"/>
</dbReference>
<dbReference type="Pfam" id="PF07654">
    <property type="entry name" value="C1-set"/>
    <property type="match status" value="1"/>
</dbReference>
<evidence type="ECO:0000256" key="1">
    <source>
        <dbReference type="ARBA" id="ARBA00004479"/>
    </source>
</evidence>
<dbReference type="Proteomes" id="UP000002279">
    <property type="component" value="Chromosome X3"/>
</dbReference>
<comment type="similarity">
    <text evidence="2 12">Belongs to the MHC class II family.</text>
</comment>
<dbReference type="PROSITE" id="PS00290">
    <property type="entry name" value="IG_MHC"/>
    <property type="match status" value="1"/>
</dbReference>
<dbReference type="InterPro" id="IPR001003">
    <property type="entry name" value="MHC_II_a_N"/>
</dbReference>
<proteinExistence type="inferred from homology"/>
<dbReference type="InterPro" id="IPR007110">
    <property type="entry name" value="Ig-like_dom"/>
</dbReference>
<keyword evidence="5" id="KW-0391">Immunity</keyword>
<feature type="transmembrane region" description="Helical" evidence="13">
    <location>
        <begin position="346"/>
        <end position="364"/>
    </location>
</feature>
<keyword evidence="7" id="KW-1064">Adaptive immunity</keyword>
<comment type="subcellular location">
    <subcellularLocation>
        <location evidence="1">Membrane</location>
        <topology evidence="1">Single-pass type I membrane protein</topology>
    </subcellularLocation>
</comment>
<dbReference type="SMART" id="SM00407">
    <property type="entry name" value="IGc1"/>
    <property type="match status" value="1"/>
</dbReference>
<dbReference type="FunCoup" id="F7FYJ5">
    <property type="interactions" value="451"/>
</dbReference>
<dbReference type="GO" id="GO:0042605">
    <property type="term" value="F:peptide antigen binding"/>
    <property type="evidence" value="ECO:0000318"/>
    <property type="project" value="GO_Central"/>
</dbReference>
<reference evidence="15 16" key="1">
    <citation type="journal article" date="2008" name="Nature">
        <title>Genome analysis of the platypus reveals unique signatures of evolution.</title>
        <authorList>
            <person name="Warren W.C."/>
            <person name="Hillier L.W."/>
            <person name="Marshall Graves J.A."/>
            <person name="Birney E."/>
            <person name="Ponting C.P."/>
            <person name="Grutzner F."/>
            <person name="Belov K."/>
            <person name="Miller W."/>
            <person name="Clarke L."/>
            <person name="Chinwalla A.T."/>
            <person name="Yang S.P."/>
            <person name="Heger A."/>
            <person name="Locke D.P."/>
            <person name="Miethke P."/>
            <person name="Waters P.D."/>
            <person name="Veyrunes F."/>
            <person name="Fulton L."/>
            <person name="Fulton B."/>
            <person name="Graves T."/>
            <person name="Wallis J."/>
            <person name="Puente X.S."/>
            <person name="Lopez-Otin C."/>
            <person name="Ordonez G.R."/>
            <person name="Eichler E.E."/>
            <person name="Chen L."/>
            <person name="Cheng Z."/>
            <person name="Deakin J.E."/>
            <person name="Alsop A."/>
            <person name="Thompson K."/>
            <person name="Kirby P."/>
            <person name="Papenfuss A.T."/>
            <person name="Wakefield M.J."/>
            <person name="Olender T."/>
            <person name="Lancet D."/>
            <person name="Huttley G.A."/>
            <person name="Smit A.F."/>
            <person name="Pask A."/>
            <person name="Temple-Smith P."/>
            <person name="Batzer M.A."/>
            <person name="Walker J.A."/>
            <person name="Konkel M.K."/>
            <person name="Harris R.S."/>
            <person name="Whittington C.M."/>
            <person name="Wong E.S."/>
            <person name="Gemmell N.J."/>
            <person name="Buschiazzo E."/>
            <person name="Vargas Jentzsch I.M."/>
            <person name="Merkel A."/>
            <person name="Schmitz J."/>
            <person name="Zemann A."/>
            <person name="Churakov G."/>
            <person name="Kriegs J.O."/>
            <person name="Brosius J."/>
            <person name="Murchison E.P."/>
            <person name="Sachidanandam R."/>
            <person name="Smith C."/>
            <person name="Hannon G.J."/>
            <person name="Tsend-Ayush E."/>
            <person name="McMillan D."/>
            <person name="Attenborough R."/>
            <person name="Rens W."/>
            <person name="Ferguson-Smith M."/>
            <person name="Lefevre C.M."/>
            <person name="Sharp J.A."/>
            <person name="Nicholas K.R."/>
            <person name="Ray D.A."/>
            <person name="Kube M."/>
            <person name="Reinhardt R."/>
            <person name="Pringle T.H."/>
            <person name="Taylor J."/>
            <person name="Jones R.C."/>
            <person name="Nixon B."/>
            <person name="Dacheux J.L."/>
            <person name="Niwa H."/>
            <person name="Sekita Y."/>
            <person name="Huang X."/>
            <person name="Stark A."/>
            <person name="Kheradpour P."/>
            <person name="Kellis M."/>
            <person name="Flicek P."/>
            <person name="Chen Y."/>
            <person name="Webber C."/>
            <person name="Hardison R."/>
            <person name="Nelson J."/>
            <person name="Hallsworth-Pepin K."/>
            <person name="Delehaunty K."/>
            <person name="Markovic C."/>
            <person name="Minx P."/>
            <person name="Feng Y."/>
            <person name="Kremitzki C."/>
            <person name="Mitreva M."/>
            <person name="Glasscock J."/>
            <person name="Wylie T."/>
            <person name="Wohldmann P."/>
            <person name="Thiru P."/>
            <person name="Nhan M.N."/>
            <person name="Pohl C.S."/>
            <person name="Smith S.M."/>
            <person name="Hou S."/>
            <person name="Nefedov M."/>
            <person name="de Jong P.J."/>
            <person name="Renfree M.B."/>
            <person name="Mardis E.R."/>
            <person name="Wilson R.K."/>
        </authorList>
    </citation>
    <scope>NUCLEOTIDE SEQUENCE [LARGE SCALE GENOMIC DNA]</scope>
    <source>
        <strain evidence="15 16">Glennie</strain>
    </source>
</reference>
<dbReference type="GO" id="GO:0050778">
    <property type="term" value="P:positive regulation of immune response"/>
    <property type="evidence" value="ECO:0000318"/>
    <property type="project" value="GO_Central"/>
</dbReference>
<feature type="domain" description="Ig-like" evidence="14">
    <location>
        <begin position="237"/>
        <end position="317"/>
    </location>
</feature>
<dbReference type="InterPro" id="IPR036179">
    <property type="entry name" value="Ig-like_dom_sf"/>
</dbReference>
<dbReference type="CDD" id="cd05767">
    <property type="entry name" value="IgC1_MHC_II_alpha"/>
    <property type="match status" value="1"/>
</dbReference>
<dbReference type="InterPro" id="IPR011162">
    <property type="entry name" value="MHC_I/II-like_Ag-recog"/>
</dbReference>
<organism evidence="15 16">
    <name type="scientific">Ornithorhynchus anatinus</name>
    <name type="common">Duckbill platypus</name>
    <dbReference type="NCBI Taxonomy" id="9258"/>
    <lineage>
        <taxon>Eukaryota</taxon>
        <taxon>Metazoa</taxon>
        <taxon>Chordata</taxon>
        <taxon>Craniata</taxon>
        <taxon>Vertebrata</taxon>
        <taxon>Euteleostomi</taxon>
        <taxon>Mammalia</taxon>
        <taxon>Monotremata</taxon>
        <taxon>Ornithorhynchidae</taxon>
        <taxon>Ornithorhynchus</taxon>
    </lineage>
</organism>
<evidence type="ECO:0000256" key="2">
    <source>
        <dbReference type="ARBA" id="ARBA00007394"/>
    </source>
</evidence>
<dbReference type="Pfam" id="PF00993">
    <property type="entry name" value="MHC_II_alpha"/>
    <property type="match status" value="1"/>
</dbReference>
<dbReference type="InterPro" id="IPR014745">
    <property type="entry name" value="MHC_II_a/b_N"/>
</dbReference>
<evidence type="ECO:0000256" key="3">
    <source>
        <dbReference type="ARBA" id="ARBA00022692"/>
    </source>
</evidence>
<dbReference type="Gene3D" id="3.10.320.10">
    <property type="entry name" value="Class II Histocompatibility Antigen, M Beta Chain, Chain B, domain 1"/>
    <property type="match status" value="1"/>
</dbReference>
<reference evidence="15" key="2">
    <citation type="submission" date="2025-08" db="UniProtKB">
        <authorList>
            <consortium name="Ensembl"/>
        </authorList>
    </citation>
    <scope>IDENTIFICATION</scope>
    <source>
        <strain evidence="15">Glennie</strain>
    </source>
</reference>
<evidence type="ECO:0000256" key="8">
    <source>
        <dbReference type="ARBA" id="ARBA00023136"/>
    </source>
</evidence>
<gene>
    <name evidence="15" type="primary">ORAN-DRA</name>
</gene>
<dbReference type="AlphaFoldDB" id="F7FYJ5"/>
<evidence type="ECO:0000256" key="6">
    <source>
        <dbReference type="ARBA" id="ARBA00022989"/>
    </source>
</evidence>
<evidence type="ECO:0000256" key="10">
    <source>
        <dbReference type="ARBA" id="ARBA00023180"/>
    </source>
</evidence>
<evidence type="ECO:0000256" key="4">
    <source>
        <dbReference type="ARBA" id="ARBA00022729"/>
    </source>
</evidence>
<protein>
    <recommendedName>
        <fullName evidence="14">Ig-like domain-containing protein</fullName>
    </recommendedName>
</protein>
<dbReference type="PANTHER" id="PTHR19944">
    <property type="entry name" value="MHC CLASS II-RELATED"/>
    <property type="match status" value="1"/>
</dbReference>
<keyword evidence="3 13" id="KW-0812">Transmembrane</keyword>
<keyword evidence="10" id="KW-0325">Glycoprotein</keyword>
<sequence>MWHGGQAGQGQPLTPLHGDGFLQAAMLHMADVDVSAPGGHFQHHQDLEGPVSMTHQVRVHDAVLLLLSIPQPLDLDVSRVEPRHGAELIDVYYMWSTLQGLGKVPQKCPQKLARAAAAAETSERRMAPTTALALRVLSLASLLATHCTRAVKWEHRIIQAEFSQTHSPTGEFMFEFDGDEIFHVDLDRKETVWRLADFSNYASFEAQGGLANLAVDKANMDILIKRSNHTPATNVAPEVTVFPENPVEMGQPNILICFVDKFSPPVVNISWLRNGQPWSKGASETDFYPRTDHSFRKFHYLPFIPSANDFYDCKVEHWGLEEPLLRHWEPKVPSPLTETKETLVCALGLAVGLVGIIVGTILIVRGLRSGTAPRPQGPL</sequence>
<dbReference type="GO" id="GO:0042613">
    <property type="term" value="C:MHC class II protein complex"/>
    <property type="evidence" value="ECO:0000318"/>
    <property type="project" value="GO_Central"/>
</dbReference>
<dbReference type="InterPro" id="IPR050160">
    <property type="entry name" value="MHC/Immunoglobulin"/>
</dbReference>
<dbReference type="PROSITE" id="PS50835">
    <property type="entry name" value="IG_LIKE"/>
    <property type="match status" value="1"/>
</dbReference>
<dbReference type="SMART" id="SM00920">
    <property type="entry name" value="MHC_II_alpha"/>
    <property type="match status" value="1"/>
</dbReference>
<evidence type="ECO:0000256" key="11">
    <source>
        <dbReference type="ARBA" id="ARBA00023182"/>
    </source>
</evidence>
<keyword evidence="4" id="KW-0732">Signal</keyword>
<dbReference type="Ensembl" id="ENSOANT00000024658.3">
    <property type="protein sequence ID" value="ENSOANP00000024654.2"/>
    <property type="gene ID" value="ENSOANG00000015643.4"/>
</dbReference>
<evidence type="ECO:0000259" key="14">
    <source>
        <dbReference type="PROSITE" id="PS50835"/>
    </source>
</evidence>
<name>F7FYJ5_ORNAN</name>
<reference evidence="15" key="3">
    <citation type="submission" date="2025-09" db="UniProtKB">
        <authorList>
            <consortium name="Ensembl"/>
        </authorList>
    </citation>
    <scope>IDENTIFICATION</scope>
    <source>
        <strain evidence="15">Glennie</strain>
    </source>
</reference>
<dbReference type="Bgee" id="ENSOANG00000015643">
    <property type="expression patterns" value="Expressed in ovary and 8 other cell types or tissues"/>
</dbReference>
<evidence type="ECO:0000256" key="12">
    <source>
        <dbReference type="RuleBase" id="RU004238"/>
    </source>
</evidence>
<dbReference type="GO" id="GO:0023026">
    <property type="term" value="F:MHC class II protein complex binding"/>
    <property type="evidence" value="ECO:0000318"/>
    <property type="project" value="GO_Central"/>
</dbReference>
<dbReference type="InterPro" id="IPR003597">
    <property type="entry name" value="Ig_C1-set"/>
</dbReference>
<dbReference type="GO" id="GO:0002503">
    <property type="term" value="P:peptide antigen assembly with MHC class II protein complex"/>
    <property type="evidence" value="ECO:0000318"/>
    <property type="project" value="GO_Central"/>
</dbReference>
<keyword evidence="6 13" id="KW-1133">Transmembrane helix</keyword>
<accession>F7FYJ5</accession>
<evidence type="ECO:0000256" key="9">
    <source>
        <dbReference type="ARBA" id="ARBA00023157"/>
    </source>
</evidence>
<keyword evidence="11" id="KW-0491">MHC II</keyword>
<evidence type="ECO:0000313" key="15">
    <source>
        <dbReference type="Ensembl" id="ENSOANP00000024654.2"/>
    </source>
</evidence>
<dbReference type="SUPFAM" id="SSF48726">
    <property type="entry name" value="Immunoglobulin"/>
    <property type="match status" value="1"/>
</dbReference>
<dbReference type="InterPro" id="IPR003006">
    <property type="entry name" value="Ig/MHC_CS"/>
</dbReference>
<dbReference type="GO" id="GO:0031902">
    <property type="term" value="C:late endosome membrane"/>
    <property type="evidence" value="ECO:0000318"/>
    <property type="project" value="GO_Central"/>
</dbReference>
<evidence type="ECO:0000256" key="13">
    <source>
        <dbReference type="SAM" id="Phobius"/>
    </source>
</evidence>
<keyword evidence="8 13" id="KW-0472">Membrane</keyword>
<keyword evidence="16" id="KW-1185">Reference proteome</keyword>
<dbReference type="GO" id="GO:0005765">
    <property type="term" value="C:lysosomal membrane"/>
    <property type="evidence" value="ECO:0000318"/>
    <property type="project" value="GO_Central"/>
</dbReference>
<evidence type="ECO:0000313" key="16">
    <source>
        <dbReference type="Proteomes" id="UP000002279"/>
    </source>
</evidence>
<evidence type="ECO:0000256" key="7">
    <source>
        <dbReference type="ARBA" id="ARBA00023130"/>
    </source>
</evidence>
<dbReference type="InParanoid" id="F7FYJ5"/>